<gene>
    <name evidence="2" type="ORF">E6W39_31135</name>
</gene>
<name>A0A540WA20_9ACTN</name>
<comment type="caution">
    <text evidence="2">The sequence shown here is derived from an EMBL/GenBank/DDBJ whole genome shotgun (WGS) entry which is preliminary data.</text>
</comment>
<dbReference type="EMBL" id="VIGB01000003">
    <property type="protein sequence ID" value="TQF05875.1"/>
    <property type="molecule type" value="Genomic_DNA"/>
</dbReference>
<protein>
    <submittedName>
        <fullName evidence="2">DUF397 domain-containing protein</fullName>
    </submittedName>
</protein>
<feature type="domain" description="DUF397" evidence="1">
    <location>
        <begin position="13"/>
        <end position="65"/>
    </location>
</feature>
<reference evidence="2 3" key="1">
    <citation type="submission" date="2019-06" db="EMBL/GenBank/DDBJ databases">
        <title>Description of Kitasatospora acidophila sp. nov. isolated from pine grove soil, and reclassification of Streptomyces novaecaesareae to Kitasatospora novaeceasareae comb. nov.</title>
        <authorList>
            <person name="Kim M.J."/>
        </authorList>
    </citation>
    <scope>NUCLEOTIDE SEQUENCE [LARGE SCALE GENOMIC DNA]</scope>
    <source>
        <strain evidence="2 3">MMS16-CNU292</strain>
    </source>
</reference>
<accession>A0A540WA20</accession>
<organism evidence="2 3">
    <name type="scientific">Kitasatospora acidiphila</name>
    <dbReference type="NCBI Taxonomy" id="2567942"/>
    <lineage>
        <taxon>Bacteria</taxon>
        <taxon>Bacillati</taxon>
        <taxon>Actinomycetota</taxon>
        <taxon>Actinomycetes</taxon>
        <taxon>Kitasatosporales</taxon>
        <taxon>Streptomycetaceae</taxon>
        <taxon>Kitasatospora</taxon>
    </lineage>
</organism>
<evidence type="ECO:0000313" key="2">
    <source>
        <dbReference type="EMBL" id="TQF05875.1"/>
    </source>
</evidence>
<dbReference type="Pfam" id="PF04149">
    <property type="entry name" value="DUF397"/>
    <property type="match status" value="1"/>
</dbReference>
<dbReference type="AlphaFoldDB" id="A0A540WA20"/>
<keyword evidence="3" id="KW-1185">Reference proteome</keyword>
<evidence type="ECO:0000259" key="1">
    <source>
        <dbReference type="Pfam" id="PF04149"/>
    </source>
</evidence>
<dbReference type="RefSeq" id="WP_141636327.1">
    <property type="nucleotide sequence ID" value="NZ_VIGB01000003.1"/>
</dbReference>
<dbReference type="InterPro" id="IPR007278">
    <property type="entry name" value="DUF397"/>
</dbReference>
<evidence type="ECO:0000313" key="3">
    <source>
        <dbReference type="Proteomes" id="UP000319103"/>
    </source>
</evidence>
<proteinExistence type="predicted"/>
<sequence>MQGTKGTPLTNPEWFKSSYSDNGGQCVEVAANLPGVIPVRDSKDPEGPSLTFTPTGFAAFVAGLKDGDFAA</sequence>
<dbReference type="OrthoDB" id="3482540at2"/>
<dbReference type="Proteomes" id="UP000319103">
    <property type="component" value="Unassembled WGS sequence"/>
</dbReference>